<dbReference type="EMBL" id="WIXE01011363">
    <property type="protein sequence ID" value="KAK5976803.1"/>
    <property type="molecule type" value="Genomic_DNA"/>
</dbReference>
<dbReference type="AlphaFoldDB" id="A0AAN8IN24"/>
<sequence>MSQHSSAMLAAYRAARGRDADSFAKRQLIVQSMKRDIAVLKTIKPEMSVSPALLKCLGSTRPLAKYKASLYYQDEMDRIEDRLLDMYL</sequence>
<name>A0AAN8IN24_TRICO</name>
<evidence type="ECO:0000313" key="2">
    <source>
        <dbReference type="Proteomes" id="UP001331761"/>
    </source>
</evidence>
<evidence type="ECO:0000313" key="1">
    <source>
        <dbReference type="EMBL" id="KAK5976803.1"/>
    </source>
</evidence>
<reference evidence="1 2" key="1">
    <citation type="submission" date="2019-10" db="EMBL/GenBank/DDBJ databases">
        <title>Assembly and Annotation for the nematode Trichostrongylus colubriformis.</title>
        <authorList>
            <person name="Martin J."/>
        </authorList>
    </citation>
    <scope>NUCLEOTIDE SEQUENCE [LARGE SCALE GENOMIC DNA]</scope>
    <source>
        <strain evidence="1">G859</strain>
        <tissue evidence="1">Whole worm</tissue>
    </source>
</reference>
<dbReference type="Proteomes" id="UP001331761">
    <property type="component" value="Unassembled WGS sequence"/>
</dbReference>
<proteinExistence type="predicted"/>
<accession>A0AAN8IN24</accession>
<comment type="caution">
    <text evidence="1">The sequence shown here is derived from an EMBL/GenBank/DDBJ whole genome shotgun (WGS) entry which is preliminary data.</text>
</comment>
<protein>
    <submittedName>
        <fullName evidence="1">Uncharacterized protein</fullName>
    </submittedName>
</protein>
<keyword evidence="2" id="KW-1185">Reference proteome</keyword>
<gene>
    <name evidence="1" type="ORF">GCK32_016189</name>
</gene>
<organism evidence="1 2">
    <name type="scientific">Trichostrongylus colubriformis</name>
    <name type="common">Black scour worm</name>
    <dbReference type="NCBI Taxonomy" id="6319"/>
    <lineage>
        <taxon>Eukaryota</taxon>
        <taxon>Metazoa</taxon>
        <taxon>Ecdysozoa</taxon>
        <taxon>Nematoda</taxon>
        <taxon>Chromadorea</taxon>
        <taxon>Rhabditida</taxon>
        <taxon>Rhabditina</taxon>
        <taxon>Rhabditomorpha</taxon>
        <taxon>Strongyloidea</taxon>
        <taxon>Trichostrongylidae</taxon>
        <taxon>Trichostrongylus</taxon>
    </lineage>
</organism>